<protein>
    <submittedName>
        <fullName evidence="2">Uncharacterized protein</fullName>
    </submittedName>
</protein>
<dbReference type="EMBL" id="JAUZQC010000008">
    <property type="protein sequence ID" value="KAK5867657.1"/>
    <property type="molecule type" value="Genomic_DNA"/>
</dbReference>
<reference evidence="2 3" key="2">
    <citation type="journal article" date="2023" name="Mol. Biol. Evol.">
        <title>Genomics of Secondarily Temperate Adaptation in the Only Non-Antarctic Icefish.</title>
        <authorList>
            <person name="Rivera-Colon A.G."/>
            <person name="Rayamajhi N."/>
            <person name="Minhas B.F."/>
            <person name="Madrigal G."/>
            <person name="Bilyk K.T."/>
            <person name="Yoon V."/>
            <person name="Hune M."/>
            <person name="Gregory S."/>
            <person name="Cheng C.H.C."/>
            <person name="Catchen J.M."/>
        </authorList>
    </citation>
    <scope>NUCLEOTIDE SEQUENCE [LARGE SCALE GENOMIC DNA]</scope>
    <source>
        <strain evidence="2">JMC-PN-2008</strain>
    </source>
</reference>
<accession>A0AAN8AUD7</accession>
<sequence>MLLPHQIGCGSPAEFAVWRLNSGAVMVVRGSQVSGRGGRGEGFVKKRRNSSGWQMKSVHSFKAAPYRRPAEQSQALNEGHDNGGAWH</sequence>
<name>A0AAN8AUD7_ELEMC</name>
<evidence type="ECO:0000313" key="3">
    <source>
        <dbReference type="Proteomes" id="UP001346869"/>
    </source>
</evidence>
<proteinExistence type="predicted"/>
<reference evidence="2 3" key="1">
    <citation type="journal article" date="2023" name="Genes (Basel)">
        <title>Chromosome-Level Genome Assembly and Circadian Gene Repertoire of the Patagonia Blennie Eleginops maclovinus-The Closest Ancestral Proxy of Antarctic Cryonotothenioids.</title>
        <authorList>
            <person name="Cheng C.C."/>
            <person name="Rivera-Colon A.G."/>
            <person name="Minhas B.F."/>
            <person name="Wilson L."/>
            <person name="Rayamajhi N."/>
            <person name="Vargas-Chacoff L."/>
            <person name="Catchen J.M."/>
        </authorList>
    </citation>
    <scope>NUCLEOTIDE SEQUENCE [LARGE SCALE GENOMIC DNA]</scope>
    <source>
        <strain evidence="2">JMC-PN-2008</strain>
    </source>
</reference>
<evidence type="ECO:0000313" key="2">
    <source>
        <dbReference type="EMBL" id="KAK5867657.1"/>
    </source>
</evidence>
<feature type="region of interest" description="Disordered" evidence="1">
    <location>
        <begin position="36"/>
        <end position="55"/>
    </location>
</feature>
<feature type="region of interest" description="Disordered" evidence="1">
    <location>
        <begin position="64"/>
        <end position="87"/>
    </location>
</feature>
<gene>
    <name evidence="2" type="ORF">PBY51_012126</name>
</gene>
<keyword evidence="3" id="KW-1185">Reference proteome</keyword>
<dbReference type="Proteomes" id="UP001346869">
    <property type="component" value="Unassembled WGS sequence"/>
</dbReference>
<organism evidence="2 3">
    <name type="scientific">Eleginops maclovinus</name>
    <name type="common">Patagonian blennie</name>
    <name type="synonym">Eleginus maclovinus</name>
    <dbReference type="NCBI Taxonomy" id="56733"/>
    <lineage>
        <taxon>Eukaryota</taxon>
        <taxon>Metazoa</taxon>
        <taxon>Chordata</taxon>
        <taxon>Craniata</taxon>
        <taxon>Vertebrata</taxon>
        <taxon>Euteleostomi</taxon>
        <taxon>Actinopterygii</taxon>
        <taxon>Neopterygii</taxon>
        <taxon>Teleostei</taxon>
        <taxon>Neoteleostei</taxon>
        <taxon>Acanthomorphata</taxon>
        <taxon>Eupercaria</taxon>
        <taxon>Perciformes</taxon>
        <taxon>Notothenioidei</taxon>
        <taxon>Eleginopidae</taxon>
        <taxon>Eleginops</taxon>
    </lineage>
</organism>
<comment type="caution">
    <text evidence="2">The sequence shown here is derived from an EMBL/GenBank/DDBJ whole genome shotgun (WGS) entry which is preliminary data.</text>
</comment>
<evidence type="ECO:0000256" key="1">
    <source>
        <dbReference type="SAM" id="MobiDB-lite"/>
    </source>
</evidence>
<dbReference type="AlphaFoldDB" id="A0AAN8AUD7"/>